<evidence type="ECO:0000313" key="3">
    <source>
        <dbReference type="EMBL" id="AZZ52499.1"/>
    </source>
</evidence>
<evidence type="ECO:0000259" key="2">
    <source>
        <dbReference type="Pfam" id="PF03819"/>
    </source>
</evidence>
<organism evidence="3 4">
    <name type="scientific">Rathayibacter festucae DSM 15932</name>
    <dbReference type="NCBI Taxonomy" id="1328866"/>
    <lineage>
        <taxon>Bacteria</taxon>
        <taxon>Bacillati</taxon>
        <taxon>Actinomycetota</taxon>
        <taxon>Actinomycetes</taxon>
        <taxon>Micrococcales</taxon>
        <taxon>Microbacteriaceae</taxon>
        <taxon>Rathayibacter</taxon>
    </lineage>
</organism>
<dbReference type="AlphaFoldDB" id="A0A3Q9URM9"/>
<feature type="domain" description="NTP pyrophosphohydrolase MazG-like" evidence="2">
    <location>
        <begin position="54"/>
        <end position="128"/>
    </location>
</feature>
<dbReference type="NCBIfam" id="TIGR00444">
    <property type="entry name" value="mazG"/>
    <property type="match status" value="1"/>
</dbReference>
<dbReference type="EMBL" id="CP028137">
    <property type="protein sequence ID" value="AZZ52499.1"/>
    <property type="molecule type" value="Genomic_DNA"/>
</dbReference>
<evidence type="ECO:0000313" key="4">
    <source>
        <dbReference type="Proteomes" id="UP000285317"/>
    </source>
</evidence>
<proteinExistence type="predicted"/>
<reference evidence="3 4" key="1">
    <citation type="submission" date="2018-03" db="EMBL/GenBank/DDBJ databases">
        <title>Bacteriophage NCPPB3778 and a type I-E CRISPR drive the evolution of the US Biological Select Agent, Rathayibacter toxicus.</title>
        <authorList>
            <person name="Davis E.W.II."/>
            <person name="Tabima J.F."/>
            <person name="Weisberg A.J."/>
            <person name="Dantas Lopes L."/>
            <person name="Wiseman M.S."/>
            <person name="Wiseman M.S."/>
            <person name="Pupko T."/>
            <person name="Belcher M.S."/>
            <person name="Sechler A.J."/>
            <person name="Tancos M.A."/>
            <person name="Schroeder B.K."/>
            <person name="Murray T.D."/>
            <person name="Luster D.G."/>
            <person name="Schneider W.L."/>
            <person name="Rogers E."/>
            <person name="Andreote F.D."/>
            <person name="Grunwald N.J."/>
            <person name="Putnam M.L."/>
            <person name="Chang J.H."/>
        </authorList>
    </citation>
    <scope>NUCLEOTIDE SEQUENCE [LARGE SCALE GENOMIC DNA]</scope>
    <source>
        <strain evidence="3 4">DSM 15932</strain>
    </source>
</reference>
<dbReference type="Proteomes" id="UP000285317">
    <property type="component" value="Chromosome"/>
</dbReference>
<sequence>MCGPRRRPPDRLRGPRRRPGCEDGRVTAHPRLDELIRTVHVLRAPGGCPWDAEQTHESLVRYLIEESHELVDAIEAGDRADLIEELGDVLYQVLFHSDLAADGPEPFTIEDVAAHMNAKMIGRHPHVFGDATAETADDVIAVWDELKKTEKPHRTSVLDGIPQGMPALALADKVIGKATTLGIVDAGEGPLPIESEEDLGPLLLAIVASARAQGLDAERALRTATRDLQEEIRAVEQERREG</sequence>
<dbReference type="InterPro" id="IPR048015">
    <property type="entry name" value="NTP-PPase_MazG-like_N"/>
</dbReference>
<gene>
    <name evidence="3" type="ORF">C1I64_10905</name>
</gene>
<dbReference type="PANTHER" id="PTHR30522">
    <property type="entry name" value="NUCLEOSIDE TRIPHOSPHATE PYROPHOSPHOHYDROLASE"/>
    <property type="match status" value="1"/>
</dbReference>
<dbReference type="InterPro" id="IPR011551">
    <property type="entry name" value="NTP_PyrPHydrolase_MazG"/>
</dbReference>
<dbReference type="GO" id="GO:0046047">
    <property type="term" value="P:TTP catabolic process"/>
    <property type="evidence" value="ECO:0007669"/>
    <property type="project" value="TreeGrafter"/>
</dbReference>
<keyword evidence="3" id="KW-0378">Hydrolase</keyword>
<dbReference type="Pfam" id="PF03819">
    <property type="entry name" value="MazG"/>
    <property type="match status" value="1"/>
</dbReference>
<dbReference type="GO" id="GO:0046081">
    <property type="term" value="P:dUTP catabolic process"/>
    <property type="evidence" value="ECO:0007669"/>
    <property type="project" value="TreeGrafter"/>
</dbReference>
<dbReference type="GO" id="GO:0006203">
    <property type="term" value="P:dGTP catabolic process"/>
    <property type="evidence" value="ECO:0007669"/>
    <property type="project" value="TreeGrafter"/>
</dbReference>
<dbReference type="GO" id="GO:0047429">
    <property type="term" value="F:nucleoside triphosphate diphosphatase activity"/>
    <property type="evidence" value="ECO:0007669"/>
    <property type="project" value="TreeGrafter"/>
</dbReference>
<feature type="compositionally biased region" description="Basic and acidic residues" evidence="1">
    <location>
        <begin position="7"/>
        <end position="26"/>
    </location>
</feature>
<name>A0A3Q9URM9_9MICO</name>
<feature type="region of interest" description="Disordered" evidence="1">
    <location>
        <begin position="1"/>
        <end position="26"/>
    </location>
</feature>
<dbReference type="GO" id="GO:0046076">
    <property type="term" value="P:dTTP catabolic process"/>
    <property type="evidence" value="ECO:0007669"/>
    <property type="project" value="TreeGrafter"/>
</dbReference>
<dbReference type="GO" id="GO:0046061">
    <property type="term" value="P:dATP catabolic process"/>
    <property type="evidence" value="ECO:0007669"/>
    <property type="project" value="TreeGrafter"/>
</dbReference>
<dbReference type="CDD" id="cd11528">
    <property type="entry name" value="NTP-PPase_MazG_Nterm"/>
    <property type="match status" value="1"/>
</dbReference>
<dbReference type="SUPFAM" id="SSF101386">
    <property type="entry name" value="all-alpha NTP pyrophosphatases"/>
    <property type="match status" value="1"/>
</dbReference>
<dbReference type="KEGG" id="rfs:C1I64_10905"/>
<dbReference type="GO" id="GO:0046052">
    <property type="term" value="P:UTP catabolic process"/>
    <property type="evidence" value="ECO:0007669"/>
    <property type="project" value="TreeGrafter"/>
</dbReference>
<dbReference type="PANTHER" id="PTHR30522:SF0">
    <property type="entry name" value="NUCLEOSIDE TRIPHOSPHATE PYROPHOSPHOHYDROLASE"/>
    <property type="match status" value="1"/>
</dbReference>
<dbReference type="GO" id="GO:0006950">
    <property type="term" value="P:response to stress"/>
    <property type="evidence" value="ECO:0007669"/>
    <property type="project" value="UniProtKB-ARBA"/>
</dbReference>
<dbReference type="InterPro" id="IPR004518">
    <property type="entry name" value="MazG-like_dom"/>
</dbReference>
<dbReference type="FunFam" id="1.10.287.1080:FF:000001">
    <property type="entry name" value="Nucleoside triphosphate pyrophosphohydrolase"/>
    <property type="match status" value="1"/>
</dbReference>
<evidence type="ECO:0000256" key="1">
    <source>
        <dbReference type="SAM" id="MobiDB-lite"/>
    </source>
</evidence>
<protein>
    <submittedName>
        <fullName evidence="3">Nucleoside triphosphate pyrophosphohydrolase</fullName>
    </submittedName>
</protein>
<dbReference type="Gene3D" id="1.10.287.1080">
    <property type="entry name" value="MazG-like"/>
    <property type="match status" value="2"/>
</dbReference>
<accession>A0A3Q9URM9</accession>